<comment type="catalytic activity">
    <reaction evidence="7 8">
        <text>L-threonylcarbamoyladenylate + adenosine(37) in tRNA = N(6)-L-threonylcarbamoyladenosine(37) in tRNA + AMP + H(+)</text>
        <dbReference type="Rhea" id="RHEA:37059"/>
        <dbReference type="Rhea" id="RHEA-COMP:10162"/>
        <dbReference type="Rhea" id="RHEA-COMP:10163"/>
        <dbReference type="ChEBI" id="CHEBI:15378"/>
        <dbReference type="ChEBI" id="CHEBI:73682"/>
        <dbReference type="ChEBI" id="CHEBI:74411"/>
        <dbReference type="ChEBI" id="CHEBI:74418"/>
        <dbReference type="ChEBI" id="CHEBI:456215"/>
        <dbReference type="EC" id="2.3.1.234"/>
    </reaction>
</comment>
<keyword evidence="6 8" id="KW-0012">Acyltransferase</keyword>
<dbReference type="InterPro" id="IPR017860">
    <property type="entry name" value="Peptidase_M22_CS"/>
</dbReference>
<feature type="binding site" evidence="8">
    <location>
        <position position="333"/>
    </location>
    <ligand>
        <name>Fe cation</name>
        <dbReference type="ChEBI" id="CHEBI:24875"/>
    </ligand>
</feature>
<keyword evidence="2 8" id="KW-0808">Transferase</keyword>
<evidence type="ECO:0000256" key="5">
    <source>
        <dbReference type="ARBA" id="ARBA00023004"/>
    </source>
</evidence>
<dbReference type="PROSITE" id="PS01016">
    <property type="entry name" value="GLYCOPROTEASE"/>
    <property type="match status" value="1"/>
</dbReference>
<evidence type="ECO:0000256" key="3">
    <source>
        <dbReference type="ARBA" id="ARBA00022694"/>
    </source>
</evidence>
<keyword evidence="1 8" id="KW-0963">Cytoplasm</keyword>
<dbReference type="Gene3D" id="3.30.420.40">
    <property type="match status" value="2"/>
</dbReference>
<comment type="function">
    <text evidence="8">Required for the formation of a threonylcarbamoyl group on adenosine at position 37 (t(6)A37) in tRNAs that read codons beginning with adenine. Is involved in the transfer of the threonylcarbamoyl moiety of threonylcarbamoyl-AMP (TC-AMP) to the N6 group of A37, together with TsaE and TsaB. TsaD likely plays a direct catalytic role in this reaction.</text>
</comment>
<dbReference type="PRINTS" id="PR00789">
    <property type="entry name" value="OSIALOPTASE"/>
</dbReference>
<evidence type="ECO:0000313" key="11">
    <source>
        <dbReference type="Proteomes" id="UP000177478"/>
    </source>
</evidence>
<proteinExistence type="inferred from homology"/>
<evidence type="ECO:0000256" key="2">
    <source>
        <dbReference type="ARBA" id="ARBA00022679"/>
    </source>
</evidence>
<dbReference type="PANTHER" id="PTHR11735">
    <property type="entry name" value="TRNA N6-ADENOSINE THREONYLCARBAMOYLTRANSFERASE"/>
    <property type="match status" value="1"/>
</dbReference>
<keyword evidence="4 8" id="KW-0479">Metal-binding</keyword>
<protein>
    <recommendedName>
        <fullName evidence="8">tRNA N6-adenosine threonylcarbamoyltransferase</fullName>
        <ecNumber evidence="8">2.3.1.234</ecNumber>
    </recommendedName>
    <alternativeName>
        <fullName evidence="8">N6-L-threonylcarbamoyladenine synthase</fullName>
        <shortName evidence="8">t(6)A synthase</shortName>
    </alternativeName>
    <alternativeName>
        <fullName evidence="8">t(6)A37 threonylcarbamoyladenosine biosynthesis protein TsaD</fullName>
    </alternativeName>
    <alternativeName>
        <fullName evidence="8">tRNA threonylcarbamoyladenosine biosynthesis protein TsaD</fullName>
    </alternativeName>
</protein>
<dbReference type="STRING" id="1802689.A3F25_01635"/>
<dbReference type="InterPro" id="IPR022450">
    <property type="entry name" value="TsaD"/>
</dbReference>
<feature type="binding site" evidence="8">
    <location>
        <begin position="158"/>
        <end position="162"/>
    </location>
    <ligand>
        <name>substrate</name>
    </ligand>
</feature>
<evidence type="ECO:0000256" key="7">
    <source>
        <dbReference type="ARBA" id="ARBA00048117"/>
    </source>
</evidence>
<accession>A0A1F8G5I0</accession>
<comment type="similarity">
    <text evidence="8">Belongs to the KAE1 / TsaD family.</text>
</comment>
<dbReference type="EC" id="2.3.1.234" evidence="8"/>
<dbReference type="InterPro" id="IPR043129">
    <property type="entry name" value="ATPase_NBD"/>
</dbReference>
<dbReference type="Proteomes" id="UP000177478">
    <property type="component" value="Unassembled WGS sequence"/>
</dbReference>
<feature type="binding site" evidence="8">
    <location>
        <position position="204"/>
    </location>
    <ligand>
        <name>substrate</name>
    </ligand>
</feature>
<dbReference type="FunFam" id="3.30.420.40:FF:000012">
    <property type="entry name" value="tRNA N6-adenosine threonylcarbamoyltransferase"/>
    <property type="match status" value="1"/>
</dbReference>
<dbReference type="FunFam" id="3.30.420.40:FF:000040">
    <property type="entry name" value="tRNA N6-adenosine threonylcarbamoyltransferase"/>
    <property type="match status" value="1"/>
</dbReference>
<evidence type="ECO:0000256" key="1">
    <source>
        <dbReference type="ARBA" id="ARBA00022490"/>
    </source>
</evidence>
<evidence type="ECO:0000259" key="9">
    <source>
        <dbReference type="Pfam" id="PF00814"/>
    </source>
</evidence>
<keyword evidence="5 8" id="KW-0408">Iron</keyword>
<evidence type="ECO:0000256" key="8">
    <source>
        <dbReference type="HAMAP-Rule" id="MF_01445"/>
    </source>
</evidence>
<feature type="binding site" evidence="8">
    <location>
        <position position="305"/>
    </location>
    <ligand>
        <name>substrate</name>
    </ligand>
</feature>
<dbReference type="GO" id="GO:0005506">
    <property type="term" value="F:iron ion binding"/>
    <property type="evidence" value="ECO:0007669"/>
    <property type="project" value="UniProtKB-UniRule"/>
</dbReference>
<feature type="domain" description="Gcp-like" evidence="9">
    <location>
        <begin position="29"/>
        <end position="128"/>
    </location>
</feature>
<dbReference type="NCBIfam" id="TIGR03723">
    <property type="entry name" value="T6A_TsaD_YgjD"/>
    <property type="match status" value="1"/>
</dbReference>
<comment type="cofactor">
    <cofactor evidence="8">
        <name>Fe(2+)</name>
        <dbReference type="ChEBI" id="CHEBI:29033"/>
    </cofactor>
    <text evidence="8">Binds 1 Fe(2+) ion per subunit.</text>
</comment>
<keyword evidence="3 8" id="KW-0819">tRNA processing</keyword>
<gene>
    <name evidence="8" type="primary">tsaD</name>
    <name evidence="10" type="ORF">A3F25_01635</name>
</gene>
<sequence length="373" mass="40793">MLILGIETSCDDTAMAVLEVKSNKTKEIKVLTSVISSQLKTHATYGGIVPNLAAREHSKNLKPVLECVLKETGLSMEQVNLIAVTSGPGLIPSLLVGTAFAKALAYKYNKPIIGTNHIAGHIYSNWLEPVLSKKEKAKRQKDKPALNDRKIFPILNLIVSGGHTELILMSGHDKYKRLGQTRDDAVGEAFDKVARLLGLGFPGGPAVSALADKFEAPNSKSEIKLPRPMLHDKTLDFSFSGLKTAVFYLLRDWEKAGVKLTDQLRSAVCYEFQNAVTEVLVTKTLRAAEKYKVKTIALAGGVSANKLLRQTLTEGGEKLGIKTLVPEMIYTTDNAAMIALAGYIAYLGKKEKADSSRRNSWQRVKADANWEIV</sequence>
<dbReference type="HAMAP" id="MF_01445">
    <property type="entry name" value="TsaD"/>
    <property type="match status" value="1"/>
</dbReference>
<dbReference type="GO" id="GO:0005737">
    <property type="term" value="C:cytoplasm"/>
    <property type="evidence" value="ECO:0007669"/>
    <property type="project" value="UniProtKB-SubCell"/>
</dbReference>
<feature type="domain" description="Gcp-like" evidence="9">
    <location>
        <begin position="150"/>
        <end position="339"/>
    </location>
</feature>
<dbReference type="InterPro" id="IPR000905">
    <property type="entry name" value="Gcp-like_dom"/>
</dbReference>
<name>A0A1F8G5I0_9BACT</name>
<feature type="binding site" evidence="8">
    <location>
        <position position="117"/>
    </location>
    <ligand>
        <name>Fe cation</name>
        <dbReference type="ChEBI" id="CHEBI:24875"/>
    </ligand>
</feature>
<evidence type="ECO:0000256" key="4">
    <source>
        <dbReference type="ARBA" id="ARBA00022723"/>
    </source>
</evidence>
<dbReference type="GO" id="GO:0002949">
    <property type="term" value="P:tRNA threonylcarbamoyladenosine modification"/>
    <property type="evidence" value="ECO:0007669"/>
    <property type="project" value="UniProtKB-UniRule"/>
</dbReference>
<feature type="binding site" evidence="8">
    <location>
        <position position="191"/>
    </location>
    <ligand>
        <name>substrate</name>
    </ligand>
</feature>
<dbReference type="PANTHER" id="PTHR11735:SF6">
    <property type="entry name" value="TRNA N6-ADENOSINE THREONYLCARBAMOYLTRANSFERASE, MITOCHONDRIAL"/>
    <property type="match status" value="1"/>
</dbReference>
<evidence type="ECO:0000313" key="10">
    <source>
        <dbReference type="EMBL" id="OGN20605.1"/>
    </source>
</evidence>
<dbReference type="Pfam" id="PF00814">
    <property type="entry name" value="TsaD"/>
    <property type="match status" value="2"/>
</dbReference>
<feature type="binding site" evidence="8">
    <location>
        <position position="121"/>
    </location>
    <ligand>
        <name>Fe cation</name>
        <dbReference type="ChEBI" id="CHEBI:24875"/>
    </ligand>
</feature>
<dbReference type="GO" id="GO:0061711">
    <property type="term" value="F:tRNA N(6)-L-threonylcarbamoyladenine synthase activity"/>
    <property type="evidence" value="ECO:0007669"/>
    <property type="project" value="UniProtKB-EC"/>
</dbReference>
<dbReference type="AlphaFoldDB" id="A0A1F8G5I0"/>
<dbReference type="InterPro" id="IPR017861">
    <property type="entry name" value="KAE1/TsaD"/>
</dbReference>
<comment type="caution">
    <text evidence="10">The sequence shown here is derived from an EMBL/GenBank/DDBJ whole genome shotgun (WGS) entry which is preliminary data.</text>
</comment>
<comment type="subcellular location">
    <subcellularLocation>
        <location evidence="8">Cytoplasm</location>
    </subcellularLocation>
</comment>
<dbReference type="NCBIfam" id="TIGR00329">
    <property type="entry name" value="gcp_kae1"/>
    <property type="match status" value="1"/>
</dbReference>
<comment type="caution">
    <text evidence="8">Lacks conserved residue(s) required for the propagation of feature annotation.</text>
</comment>
<organism evidence="10 11">
    <name type="scientific">Candidatus Yanofskybacteria bacterium RIFCSPHIGHO2_12_FULL_45_19b</name>
    <dbReference type="NCBI Taxonomy" id="1802689"/>
    <lineage>
        <taxon>Bacteria</taxon>
        <taxon>Candidatus Yanofskyibacteriota</taxon>
    </lineage>
</organism>
<reference evidence="10 11" key="1">
    <citation type="journal article" date="2016" name="Nat. Commun.">
        <title>Thousands of microbial genomes shed light on interconnected biogeochemical processes in an aquifer system.</title>
        <authorList>
            <person name="Anantharaman K."/>
            <person name="Brown C.T."/>
            <person name="Hug L.A."/>
            <person name="Sharon I."/>
            <person name="Castelle C.J."/>
            <person name="Probst A.J."/>
            <person name="Thomas B.C."/>
            <person name="Singh A."/>
            <person name="Wilkins M.J."/>
            <person name="Karaoz U."/>
            <person name="Brodie E.L."/>
            <person name="Williams K.H."/>
            <person name="Hubbard S.S."/>
            <person name="Banfield J.F."/>
        </authorList>
    </citation>
    <scope>NUCLEOTIDE SEQUENCE [LARGE SCALE GENOMIC DNA]</scope>
</reference>
<dbReference type="CDD" id="cd24133">
    <property type="entry name" value="ASKHA_NBD_TsaD_bac"/>
    <property type="match status" value="1"/>
</dbReference>
<dbReference type="SUPFAM" id="SSF53067">
    <property type="entry name" value="Actin-like ATPase domain"/>
    <property type="match status" value="2"/>
</dbReference>
<dbReference type="EMBL" id="MGKD01000001">
    <property type="protein sequence ID" value="OGN20605.1"/>
    <property type="molecule type" value="Genomic_DNA"/>
</dbReference>
<evidence type="ECO:0000256" key="6">
    <source>
        <dbReference type="ARBA" id="ARBA00023315"/>
    </source>
</evidence>